<proteinExistence type="predicted"/>
<organism evidence="1 2">
    <name type="scientific">Mycteria americana</name>
    <name type="common">Wood stork</name>
    <dbReference type="NCBI Taxonomy" id="33587"/>
    <lineage>
        <taxon>Eukaryota</taxon>
        <taxon>Metazoa</taxon>
        <taxon>Chordata</taxon>
        <taxon>Craniata</taxon>
        <taxon>Vertebrata</taxon>
        <taxon>Euteleostomi</taxon>
        <taxon>Archelosauria</taxon>
        <taxon>Archosauria</taxon>
        <taxon>Dinosauria</taxon>
        <taxon>Saurischia</taxon>
        <taxon>Theropoda</taxon>
        <taxon>Coelurosauria</taxon>
        <taxon>Aves</taxon>
        <taxon>Neognathae</taxon>
        <taxon>Neoaves</taxon>
        <taxon>Aequornithes</taxon>
        <taxon>Ciconiiformes</taxon>
        <taxon>Ciconiidae</taxon>
        <taxon>Mycteria</taxon>
    </lineage>
</organism>
<sequence>MVEGIGFVQPREKQTQAFQHLEGCYRGDGVTLFTRVHSDNTSSNRHNVQNVLRVSLSKCHHKCIVTQPRDMKPRAQKLLAQKGSR</sequence>
<reference evidence="1 2" key="1">
    <citation type="journal article" date="2023" name="J. Hered.">
        <title>Chromosome-level genome of the wood stork (Mycteria americana) provides insight into avian chromosome evolution.</title>
        <authorList>
            <person name="Flamio R. Jr."/>
            <person name="Ramstad K.M."/>
        </authorList>
    </citation>
    <scope>NUCLEOTIDE SEQUENCE [LARGE SCALE GENOMIC DNA]</scope>
    <source>
        <strain evidence="1">JAX WOST 10</strain>
    </source>
</reference>
<dbReference type="Proteomes" id="UP001333110">
    <property type="component" value="Unassembled WGS sequence"/>
</dbReference>
<evidence type="ECO:0000313" key="1">
    <source>
        <dbReference type="EMBL" id="KAK4820636.1"/>
    </source>
</evidence>
<evidence type="ECO:0000313" key="2">
    <source>
        <dbReference type="Proteomes" id="UP001333110"/>
    </source>
</evidence>
<comment type="caution">
    <text evidence="1">The sequence shown here is derived from an EMBL/GenBank/DDBJ whole genome shotgun (WGS) entry which is preliminary data.</text>
</comment>
<protein>
    <submittedName>
        <fullName evidence="1">Uncharacterized protein</fullName>
    </submittedName>
</protein>
<accession>A0AAN7S5V9</accession>
<dbReference type="AlphaFoldDB" id="A0AAN7S5V9"/>
<dbReference type="EMBL" id="JAUNZN010000005">
    <property type="protein sequence ID" value="KAK4820636.1"/>
    <property type="molecule type" value="Genomic_DNA"/>
</dbReference>
<gene>
    <name evidence="1" type="ORF">QYF61_002222</name>
</gene>
<name>A0AAN7S5V9_MYCAM</name>
<keyword evidence="2" id="KW-1185">Reference proteome</keyword>